<sequence>MYGWTVSWLRTRTVFLTTFSVICEITVAAILLAVSVSLPANKPVCIFNSARVTPHYLASQNTSPGVMAEFNDLQQAVGNQGRVLEQHSQLFESLANTVTALTTQQSDQHSQLAQITASLQDIAAQLTQLRVATPASLASANQAPVSSTAIAPSSACFPVSKPDKYDGSPDLCRGFLLQMSLFFVNSPVSVDAARISFFISRLTGKALDWATAIWSSIENSTYEHFLREFRLVFDHPHHGQSQGELLVQLRQGNRPVSDFALEFRTLAAGTGIPGPLDETSLGSPPPPPVAVDGGPVYAVERLLDSRRRRGALEYLVDP</sequence>
<reference evidence="4" key="2">
    <citation type="journal article" date="2014" name="Nat. Commun.">
        <title>The cavefish genome reveals candidate genes for eye loss.</title>
        <authorList>
            <person name="McGaugh S.E."/>
            <person name="Gross J.B."/>
            <person name="Aken B."/>
            <person name="Blin M."/>
            <person name="Borowsky R."/>
            <person name="Chalopin D."/>
            <person name="Hinaux H."/>
            <person name="Jeffery W.R."/>
            <person name="Keene A."/>
            <person name="Ma L."/>
            <person name="Minx P."/>
            <person name="Murphy D."/>
            <person name="O'Quin K.E."/>
            <person name="Retaux S."/>
            <person name="Rohner N."/>
            <person name="Searle S.M."/>
            <person name="Stahl B.A."/>
            <person name="Tabin C."/>
            <person name="Volff J.N."/>
            <person name="Yoshizawa M."/>
            <person name="Warren W.C."/>
        </authorList>
    </citation>
    <scope>NUCLEOTIDE SEQUENCE [LARGE SCALE GENOMIC DNA]</scope>
    <source>
        <strain evidence="4">female</strain>
    </source>
</reference>
<reference evidence="3" key="3">
    <citation type="submission" date="2025-08" db="UniProtKB">
        <authorList>
            <consortium name="Ensembl"/>
        </authorList>
    </citation>
    <scope>IDENTIFICATION</scope>
</reference>
<dbReference type="GeneTree" id="ENSGT01050000245198"/>
<dbReference type="InterPro" id="IPR045358">
    <property type="entry name" value="Ty3_capsid"/>
</dbReference>
<dbReference type="Pfam" id="PF19259">
    <property type="entry name" value="Ty3_capsid"/>
    <property type="match status" value="1"/>
</dbReference>
<proteinExistence type="predicted"/>
<dbReference type="InterPro" id="IPR016197">
    <property type="entry name" value="Chromo-like_dom_sf"/>
</dbReference>
<protein>
    <recommendedName>
        <fullName evidence="2">Ty3 transposon capsid-like protein domain-containing protein</fullName>
    </recommendedName>
</protein>
<dbReference type="PANTHER" id="PTHR15503">
    <property type="entry name" value="LDOC1 RELATED"/>
    <property type="match status" value="1"/>
</dbReference>
<dbReference type="InterPro" id="IPR032567">
    <property type="entry name" value="RTL1-rel"/>
</dbReference>
<organism evidence="3 4">
    <name type="scientific">Astyanax mexicanus</name>
    <name type="common">Blind cave fish</name>
    <name type="synonym">Astyanax fasciatus mexicanus</name>
    <dbReference type="NCBI Taxonomy" id="7994"/>
    <lineage>
        <taxon>Eukaryota</taxon>
        <taxon>Metazoa</taxon>
        <taxon>Chordata</taxon>
        <taxon>Craniata</taxon>
        <taxon>Vertebrata</taxon>
        <taxon>Euteleostomi</taxon>
        <taxon>Actinopterygii</taxon>
        <taxon>Neopterygii</taxon>
        <taxon>Teleostei</taxon>
        <taxon>Ostariophysi</taxon>
        <taxon>Characiformes</taxon>
        <taxon>Characoidei</taxon>
        <taxon>Acestrorhamphidae</taxon>
        <taxon>Acestrorhamphinae</taxon>
        <taxon>Astyanax</taxon>
    </lineage>
</organism>
<feature type="transmembrane region" description="Helical" evidence="1">
    <location>
        <begin position="12"/>
        <end position="38"/>
    </location>
</feature>
<evidence type="ECO:0000313" key="3">
    <source>
        <dbReference type="Ensembl" id="ENSAMXP00000037994.1"/>
    </source>
</evidence>
<accession>A0A3B1J9J4</accession>
<evidence type="ECO:0000313" key="4">
    <source>
        <dbReference type="Proteomes" id="UP000018467"/>
    </source>
</evidence>
<reference evidence="3" key="4">
    <citation type="submission" date="2025-09" db="UniProtKB">
        <authorList>
            <consortium name="Ensembl"/>
        </authorList>
    </citation>
    <scope>IDENTIFICATION</scope>
</reference>
<keyword evidence="1" id="KW-0812">Transmembrane</keyword>
<dbReference type="Proteomes" id="UP000018467">
    <property type="component" value="Unassembled WGS sequence"/>
</dbReference>
<dbReference type="AlphaFoldDB" id="A0A3B1J9J4"/>
<keyword evidence="4" id="KW-1185">Reference proteome</keyword>
<name>A0A3B1J9J4_ASTMX</name>
<dbReference type="Ensembl" id="ENSAMXT00000030254.1">
    <property type="protein sequence ID" value="ENSAMXP00000037994.1"/>
    <property type="gene ID" value="ENSAMXG00000043618.1"/>
</dbReference>
<keyword evidence="1" id="KW-0472">Membrane</keyword>
<dbReference type="InParanoid" id="A0A3B1J9J4"/>
<keyword evidence="1" id="KW-1133">Transmembrane helix</keyword>
<evidence type="ECO:0000256" key="1">
    <source>
        <dbReference type="SAM" id="Phobius"/>
    </source>
</evidence>
<feature type="domain" description="Ty3 transposon capsid-like protein" evidence="2">
    <location>
        <begin position="157"/>
        <end position="266"/>
    </location>
</feature>
<dbReference type="Bgee" id="ENSAMXG00000043618">
    <property type="expression patterns" value="Expressed in muscle tissue and 9 other cell types or tissues"/>
</dbReference>
<reference evidence="4" key="1">
    <citation type="submission" date="2013-03" db="EMBL/GenBank/DDBJ databases">
        <authorList>
            <person name="Jeffery W."/>
            <person name="Warren W."/>
            <person name="Wilson R.K."/>
        </authorList>
    </citation>
    <scope>NUCLEOTIDE SEQUENCE</scope>
    <source>
        <strain evidence="4">female</strain>
    </source>
</reference>
<dbReference type="PANTHER" id="PTHR15503:SF22">
    <property type="entry name" value="TRANSPOSON TY3-I GAG POLYPROTEIN"/>
    <property type="match status" value="1"/>
</dbReference>
<dbReference type="SUPFAM" id="SSF54160">
    <property type="entry name" value="Chromo domain-like"/>
    <property type="match status" value="1"/>
</dbReference>
<evidence type="ECO:0000259" key="2">
    <source>
        <dbReference type="Pfam" id="PF19259"/>
    </source>
</evidence>